<protein>
    <recommendedName>
        <fullName evidence="1">Polysaccharide biosynthesis enzyme WcbI domain-containing protein</fullName>
    </recommendedName>
</protein>
<sequence>MQQRWLVISNCQTYGLAHCLSLLCVDAQVFPMDIWEFRNNIHDAANIIEKYDVVIVSQEIISIPDNKLDCARRLEIIPSIVFGAYHPDLCYARAENTILNSPLDAYNSIIAIAAYNNGLSVQDALRFYNANTYQKAGYFDMWGPSVRGIAQEFEAYGFNIGRQIINWSRTSAFMYSINHPKINCLFDIAREFLQKICVAAYSTQCLPSDNLATGAIFPVYTEIAERYGVKGDYTFKIFNKYELMNLESYVRASYASYDEQKIHHRLINVTEEFLPRYNAVSSLMTKG</sequence>
<organism evidence="2 3">
    <name type="scientific">Gluconacetobacter tumulicola</name>
    <dbReference type="NCBI Taxonomy" id="1017177"/>
    <lineage>
        <taxon>Bacteria</taxon>
        <taxon>Pseudomonadati</taxon>
        <taxon>Pseudomonadota</taxon>
        <taxon>Alphaproteobacteria</taxon>
        <taxon>Acetobacterales</taxon>
        <taxon>Acetobacteraceae</taxon>
        <taxon>Gluconacetobacter</taxon>
    </lineage>
</organism>
<proteinExistence type="predicted"/>
<keyword evidence="3" id="KW-1185">Reference proteome</keyword>
<reference evidence="2 3" key="1">
    <citation type="submission" date="2020-04" db="EMBL/GenBank/DDBJ databases">
        <title>Description of novel Gluconacetobacter.</title>
        <authorList>
            <person name="Sombolestani A."/>
        </authorList>
    </citation>
    <scope>NUCLEOTIDE SEQUENCE [LARGE SCALE GENOMIC DNA]</scope>
    <source>
        <strain evidence="2 3">LMG 27725</strain>
    </source>
</reference>
<evidence type="ECO:0000259" key="1">
    <source>
        <dbReference type="Pfam" id="PF18588"/>
    </source>
</evidence>
<evidence type="ECO:0000313" key="3">
    <source>
        <dbReference type="Proteomes" id="UP000525623"/>
    </source>
</evidence>
<dbReference type="EMBL" id="JABEQL010000009">
    <property type="protein sequence ID" value="MBB2179180.1"/>
    <property type="molecule type" value="Genomic_DNA"/>
</dbReference>
<dbReference type="Proteomes" id="UP000525623">
    <property type="component" value="Unassembled WGS sequence"/>
</dbReference>
<evidence type="ECO:0000313" key="2">
    <source>
        <dbReference type="EMBL" id="MBB2179180.1"/>
    </source>
</evidence>
<gene>
    <name evidence="2" type="ORF">HLH29_08340</name>
</gene>
<name>A0A7W4JDC4_9PROT</name>
<dbReference type="InterPro" id="IPR041307">
    <property type="entry name" value="WcbI"/>
</dbReference>
<dbReference type="RefSeq" id="WP_182965710.1">
    <property type="nucleotide sequence ID" value="NZ_BAABGC010000010.1"/>
</dbReference>
<accession>A0A7W4JDC4</accession>
<dbReference type="AlphaFoldDB" id="A0A7W4JDC4"/>
<feature type="domain" description="Polysaccharide biosynthesis enzyme WcbI" evidence="1">
    <location>
        <begin position="5"/>
        <end position="196"/>
    </location>
</feature>
<dbReference type="Pfam" id="PF18588">
    <property type="entry name" value="WcbI"/>
    <property type="match status" value="1"/>
</dbReference>
<comment type="caution">
    <text evidence="2">The sequence shown here is derived from an EMBL/GenBank/DDBJ whole genome shotgun (WGS) entry which is preliminary data.</text>
</comment>